<evidence type="ECO:0000313" key="3">
    <source>
        <dbReference type="Proteomes" id="UP000220251"/>
    </source>
</evidence>
<gene>
    <name evidence="2" type="ORF">ELAC_1591</name>
</gene>
<dbReference type="EMBL" id="CWGJ01000025">
    <property type="protein sequence ID" value="CRX38919.1"/>
    <property type="molecule type" value="Genomic_DNA"/>
</dbReference>
<keyword evidence="1" id="KW-0472">Membrane</keyword>
<dbReference type="Proteomes" id="UP000220251">
    <property type="component" value="Unassembled WGS sequence"/>
</dbReference>
<reference evidence="3" key="1">
    <citation type="submission" date="2015-06" db="EMBL/GenBank/DDBJ databases">
        <authorList>
            <person name="Bertelli C."/>
        </authorList>
    </citation>
    <scope>NUCLEOTIDE SEQUENCE [LARGE SCALE GENOMIC DNA]</scope>
    <source>
        <strain evidence="3">CRIB-30</strain>
    </source>
</reference>
<keyword evidence="1" id="KW-0812">Transmembrane</keyword>
<evidence type="ECO:0000313" key="2">
    <source>
        <dbReference type="EMBL" id="CRX38919.1"/>
    </source>
</evidence>
<keyword evidence="3" id="KW-1185">Reference proteome</keyword>
<proteinExistence type="predicted"/>
<feature type="transmembrane region" description="Helical" evidence="1">
    <location>
        <begin position="38"/>
        <end position="57"/>
    </location>
</feature>
<accession>A0A0H5DSX4</accession>
<dbReference type="AlphaFoldDB" id="A0A0H5DSX4"/>
<protein>
    <submittedName>
        <fullName evidence="2">Putative membrane protein</fullName>
    </submittedName>
</protein>
<organism evidence="2 3">
    <name type="scientific">Estrella lausannensis</name>
    <dbReference type="NCBI Taxonomy" id="483423"/>
    <lineage>
        <taxon>Bacteria</taxon>
        <taxon>Pseudomonadati</taxon>
        <taxon>Chlamydiota</taxon>
        <taxon>Chlamydiia</taxon>
        <taxon>Parachlamydiales</taxon>
        <taxon>Candidatus Criblamydiaceae</taxon>
        <taxon>Estrella</taxon>
    </lineage>
</organism>
<evidence type="ECO:0000256" key="1">
    <source>
        <dbReference type="SAM" id="Phobius"/>
    </source>
</evidence>
<dbReference type="RefSeq" id="WP_098038781.1">
    <property type="nucleotide sequence ID" value="NZ_CWGJ01000025.1"/>
</dbReference>
<name>A0A0H5DSX4_9BACT</name>
<sequence>MLPGKKSELKFNPLLEESATEKLSRSKLFMWVLSNTRLVGTAAAIAVALFLALAFFMTRSDAEQQEEYIKLQASLDKMKSNLYQGNDEEAVKVWQETKTLLSHRPSFRQAFQAESAQLLLMLGKDQDALPLMTASIERTATSFPESARPFDDVTLQIAAGDISKALQTARQFDEASSENVSSRLRAFNLLQIPAIARVANEKDIELQAIEKIFRLIEAKDPMSQPLLTIATLIQSERVNYLDYLKERKLSLNTSK</sequence>
<keyword evidence="1" id="KW-1133">Transmembrane helix</keyword>